<evidence type="ECO:0000313" key="3">
    <source>
        <dbReference type="Proteomes" id="UP000321595"/>
    </source>
</evidence>
<dbReference type="Proteomes" id="UP000321595">
    <property type="component" value="Chromosome"/>
</dbReference>
<sequence length="348" mass="37997">MCVVGVKLLITMLELLPASTQTLYAQLLDEVLGAAYSARGISFITRRVKSGVYWYMQYTIGSSQRSFYLGPDDAPLRERIAATRAMWEADAPSAKERARLVAMLTAGGAVGLPASHSRVLEALEQAGVFMVGGVLIGSHSYALMANALGVRWPVDLAHDNAFHVAIPDKKVDLEVALSEADKGFFAVPALNPREPSTTFKIRGSELSVSLLTPMHGKTDSRAKKIFSLNAMASPMRFLDFILEDTQPAVLPYRHGVLVNIPSPARFALHKLVVSQRRPAAFAVKARKDILQAQEVLGLLAEERPGDILLAMEAVQKMPSKFRAQLNQGMSQLDAKILEKLSGYMEPLP</sequence>
<evidence type="ECO:0000259" key="1">
    <source>
        <dbReference type="Pfam" id="PF12281"/>
    </source>
</evidence>
<accession>A0A5B8XXX0</accession>
<dbReference type="OrthoDB" id="5469612at2"/>
<reference evidence="2 3" key="1">
    <citation type="submission" date="2019-08" db="EMBL/GenBank/DDBJ databases">
        <authorList>
            <person name="Liang Q."/>
        </authorList>
    </citation>
    <scope>NUCLEOTIDE SEQUENCE [LARGE SCALE GENOMIC DNA]</scope>
    <source>
        <strain evidence="2 3">V1718</strain>
    </source>
</reference>
<protein>
    <recommendedName>
        <fullName evidence="1">Nucleotidyltransferase-like domain-containing protein</fullName>
    </recommendedName>
</protein>
<keyword evidence="3" id="KW-1185">Reference proteome</keyword>
<proteinExistence type="predicted"/>
<dbReference type="EMBL" id="CP042467">
    <property type="protein sequence ID" value="QED28496.1"/>
    <property type="molecule type" value="Genomic_DNA"/>
</dbReference>
<dbReference type="KEGG" id="bbae:FRD01_14900"/>
<name>A0A5B8XXX0_9DELT</name>
<feature type="domain" description="Nucleotidyltransferase-like" evidence="1">
    <location>
        <begin position="116"/>
        <end position="310"/>
    </location>
</feature>
<organism evidence="2 3">
    <name type="scientific">Microvenator marinus</name>
    <dbReference type="NCBI Taxonomy" id="2600177"/>
    <lineage>
        <taxon>Bacteria</taxon>
        <taxon>Deltaproteobacteria</taxon>
        <taxon>Bradymonadales</taxon>
        <taxon>Microvenatoraceae</taxon>
        <taxon>Microvenator</taxon>
    </lineage>
</organism>
<dbReference type="InterPro" id="IPR058575">
    <property type="entry name" value="NTP_transf_8_dom"/>
</dbReference>
<dbReference type="Pfam" id="PF12281">
    <property type="entry name" value="NTP_transf_8"/>
    <property type="match status" value="1"/>
</dbReference>
<dbReference type="AlphaFoldDB" id="A0A5B8XXX0"/>
<evidence type="ECO:0000313" key="2">
    <source>
        <dbReference type="EMBL" id="QED28496.1"/>
    </source>
</evidence>
<gene>
    <name evidence="2" type="ORF">FRD01_14900</name>
</gene>